<name>A0A101E1I1_ARCFL</name>
<comment type="caution">
    <text evidence="2">The sequence shown here is derived from an EMBL/GenBank/DDBJ whole genome shotgun (WGS) entry which is preliminary data.</text>
</comment>
<dbReference type="EMBL" id="LGEX01000013">
    <property type="protein sequence ID" value="KUK07049.1"/>
    <property type="molecule type" value="Genomic_DNA"/>
</dbReference>
<accession>A0A101E1I1</accession>
<protein>
    <submittedName>
        <fullName evidence="2">Uncharacterized protein</fullName>
    </submittedName>
</protein>
<gene>
    <name evidence="2" type="ORF">XD48_0673</name>
</gene>
<dbReference type="AlphaFoldDB" id="A0A101E1I1"/>
<dbReference type="Proteomes" id="UP000054015">
    <property type="component" value="Unassembled WGS sequence"/>
</dbReference>
<feature type="transmembrane region" description="Helical" evidence="1">
    <location>
        <begin position="12"/>
        <end position="30"/>
    </location>
</feature>
<keyword evidence="1" id="KW-1133">Transmembrane helix</keyword>
<organism evidence="2 3">
    <name type="scientific">Archaeoglobus fulgidus</name>
    <dbReference type="NCBI Taxonomy" id="2234"/>
    <lineage>
        <taxon>Archaea</taxon>
        <taxon>Methanobacteriati</taxon>
        <taxon>Methanobacteriota</taxon>
        <taxon>Archaeoglobi</taxon>
        <taxon>Archaeoglobales</taxon>
        <taxon>Archaeoglobaceae</taxon>
        <taxon>Archaeoglobus</taxon>
    </lineage>
</organism>
<reference evidence="3" key="1">
    <citation type="journal article" date="2015" name="MBio">
        <title>Genome-Resolved Metagenomic Analysis Reveals Roles for Candidate Phyla and Other Microbial Community Members in Biogeochemical Transformations in Oil Reservoirs.</title>
        <authorList>
            <person name="Hu P."/>
            <person name="Tom L."/>
            <person name="Singh A."/>
            <person name="Thomas B.C."/>
            <person name="Baker B.J."/>
            <person name="Piceno Y.M."/>
            <person name="Andersen G.L."/>
            <person name="Banfield J.F."/>
        </authorList>
    </citation>
    <scope>NUCLEOTIDE SEQUENCE [LARGE SCALE GENOMIC DNA]</scope>
</reference>
<evidence type="ECO:0000256" key="1">
    <source>
        <dbReference type="SAM" id="Phobius"/>
    </source>
</evidence>
<sequence>MEVKYLKDSEFLVLLLITTFVVITNVYFIAWDDSPQSWDPALHLTYSFVYFNLIKSLQFSEIVKVSNYYPHSFISLLHHFTFCSGFPKISQF</sequence>
<keyword evidence="1" id="KW-0812">Transmembrane</keyword>
<proteinExistence type="predicted"/>
<evidence type="ECO:0000313" key="3">
    <source>
        <dbReference type="Proteomes" id="UP000054015"/>
    </source>
</evidence>
<dbReference type="PATRIC" id="fig|2234.7.peg.141"/>
<evidence type="ECO:0000313" key="2">
    <source>
        <dbReference type="EMBL" id="KUK07049.1"/>
    </source>
</evidence>
<keyword evidence="1" id="KW-0472">Membrane</keyword>